<feature type="transmembrane region" description="Helical" evidence="1">
    <location>
        <begin position="12"/>
        <end position="34"/>
    </location>
</feature>
<gene>
    <name evidence="2" type="ORF">CWATWH0003_2659</name>
</gene>
<keyword evidence="1" id="KW-1133">Transmembrane helix</keyword>
<keyword evidence="1" id="KW-0812">Transmembrane</keyword>
<proteinExistence type="predicted"/>
<evidence type="ECO:0000256" key="1">
    <source>
        <dbReference type="SAM" id="Phobius"/>
    </source>
</evidence>
<dbReference type="RefSeq" id="WP_007310840.1">
    <property type="nucleotide sequence ID" value="NZ_AESD01000388.1"/>
</dbReference>
<dbReference type="PROSITE" id="PS51257">
    <property type="entry name" value="PROKAR_LIPOPROTEIN"/>
    <property type="match status" value="1"/>
</dbReference>
<reference evidence="2 3" key="1">
    <citation type="journal article" date="2011" name="Front. Microbiol.">
        <title>Two Strains of Crocosphaera watsonii with Highly Conserved Genomes are Distinguished by Strain-Specific Features.</title>
        <authorList>
            <person name="Bench S.R."/>
            <person name="Ilikchyan I.N."/>
            <person name="Tripp H.J."/>
            <person name="Zehr J.P."/>
        </authorList>
    </citation>
    <scope>NUCLEOTIDE SEQUENCE [LARGE SCALE GENOMIC DNA]</scope>
    <source>
        <strain evidence="2 3">WH 0003</strain>
    </source>
</reference>
<name>G5J594_CROWT</name>
<evidence type="ECO:0000313" key="2">
    <source>
        <dbReference type="EMBL" id="EHJ12643.1"/>
    </source>
</evidence>
<keyword evidence="1" id="KW-0472">Membrane</keyword>
<organism evidence="2 3">
    <name type="scientific">Crocosphaera watsonii WH 0003</name>
    <dbReference type="NCBI Taxonomy" id="423471"/>
    <lineage>
        <taxon>Bacteria</taxon>
        <taxon>Bacillati</taxon>
        <taxon>Cyanobacteriota</taxon>
        <taxon>Cyanophyceae</taxon>
        <taxon>Oscillatoriophycideae</taxon>
        <taxon>Chroococcales</taxon>
        <taxon>Aphanothecaceae</taxon>
        <taxon>Crocosphaera</taxon>
    </lineage>
</organism>
<evidence type="ECO:0000313" key="3">
    <source>
        <dbReference type="Proteomes" id="UP000003477"/>
    </source>
</evidence>
<dbReference type="Proteomes" id="UP000003477">
    <property type="component" value="Unassembled WGS sequence"/>
</dbReference>
<protein>
    <submittedName>
        <fullName evidence="2">Uncharacterized protein</fullName>
    </submittedName>
</protein>
<dbReference type="GeneID" id="88766314"/>
<dbReference type="PATRIC" id="fig|423471.3.peg.2504"/>
<dbReference type="AlphaFoldDB" id="G5J594"/>
<comment type="caution">
    <text evidence="2">The sequence shown here is derived from an EMBL/GenBank/DDBJ whole genome shotgun (WGS) entry which is preliminary data.</text>
</comment>
<dbReference type="EMBL" id="AESD01000388">
    <property type="protein sequence ID" value="EHJ12643.1"/>
    <property type="molecule type" value="Genomic_DNA"/>
</dbReference>
<sequence length="83" mass="9301">MKTKNQKDIIEVTLAWLIFAVTLFLGCILLIPFIQGKVVIQEQSEIFTASLLFLVDSLVFFPPLGSSKVLKYLLIGLNLVIFS</sequence>
<accession>G5J594</accession>